<gene>
    <name evidence="2" type="ORF">HF086_002822</name>
</gene>
<sequence length="308" mass="32720">RGGRNRGMEGGSGVVYRVVGRTRSKADCGQQTERQPPAPRQQDTTWKKYTDSPGVGAPPLNQPAPAPPSPSHGRKGERRAGHHSPQHHKREKLTAAQQLGIAPHPQYAASNSGQHSSRSGGSQQLQSPGGGSRPSSVSSGGNGSTCSSSKAKVPQSFGYVKRQNGVQPPVPQSNGPPQHGGRTAQVSAVPRTKVKVSGGTQTCTQDLQIHSLNYGVSEPPSPSPRSALSPTHQPGNVMHTPRHSHHYPKKNDDVSTASSLAAGAGSEERQAHEVRKLRRELADAKEKVHTLTTQLTTNVSTFIFFTQN</sequence>
<evidence type="ECO:0000256" key="1">
    <source>
        <dbReference type="SAM" id="MobiDB-lite"/>
    </source>
</evidence>
<reference evidence="2" key="1">
    <citation type="journal article" date="2021" name="G3 (Bethesda)">
        <title>Genome and transcriptome analysis of the beet armyworm Spodoptera exigua reveals targets for pest control. .</title>
        <authorList>
            <person name="Simon S."/>
            <person name="Breeschoten T."/>
            <person name="Jansen H.J."/>
            <person name="Dirks R.P."/>
            <person name="Schranz M.E."/>
            <person name="Ros V.I.D."/>
        </authorList>
    </citation>
    <scope>NUCLEOTIDE SEQUENCE</scope>
    <source>
        <strain evidence="2">TB_SE_WUR_2020</strain>
    </source>
</reference>
<dbReference type="EMBL" id="JACEFF010000298">
    <property type="protein sequence ID" value="KAH9639908.1"/>
    <property type="molecule type" value="Genomic_DNA"/>
</dbReference>
<evidence type="ECO:0000313" key="3">
    <source>
        <dbReference type="Proteomes" id="UP000814243"/>
    </source>
</evidence>
<feature type="compositionally biased region" description="Basic residues" evidence="1">
    <location>
        <begin position="72"/>
        <end position="91"/>
    </location>
</feature>
<proteinExistence type="predicted"/>
<organism evidence="2 3">
    <name type="scientific">Spodoptera exigua</name>
    <name type="common">Beet armyworm</name>
    <name type="synonym">Noctua fulgens</name>
    <dbReference type="NCBI Taxonomy" id="7107"/>
    <lineage>
        <taxon>Eukaryota</taxon>
        <taxon>Metazoa</taxon>
        <taxon>Ecdysozoa</taxon>
        <taxon>Arthropoda</taxon>
        <taxon>Hexapoda</taxon>
        <taxon>Insecta</taxon>
        <taxon>Pterygota</taxon>
        <taxon>Neoptera</taxon>
        <taxon>Endopterygota</taxon>
        <taxon>Lepidoptera</taxon>
        <taxon>Glossata</taxon>
        <taxon>Ditrysia</taxon>
        <taxon>Noctuoidea</taxon>
        <taxon>Noctuidae</taxon>
        <taxon>Amphipyrinae</taxon>
        <taxon>Spodoptera</taxon>
    </lineage>
</organism>
<protein>
    <submittedName>
        <fullName evidence="2">Uncharacterized protein</fullName>
    </submittedName>
</protein>
<feature type="compositionally biased region" description="Low complexity" evidence="1">
    <location>
        <begin position="110"/>
        <end position="149"/>
    </location>
</feature>
<accession>A0A922MNK4</accession>
<dbReference type="AlphaFoldDB" id="A0A922MNK4"/>
<feature type="compositionally biased region" description="Pro residues" evidence="1">
    <location>
        <begin position="60"/>
        <end position="70"/>
    </location>
</feature>
<feature type="compositionally biased region" description="Low complexity" evidence="1">
    <location>
        <begin position="255"/>
        <end position="265"/>
    </location>
</feature>
<evidence type="ECO:0000313" key="2">
    <source>
        <dbReference type="EMBL" id="KAH9639908.1"/>
    </source>
</evidence>
<feature type="compositionally biased region" description="Polar residues" evidence="1">
    <location>
        <begin position="198"/>
        <end position="211"/>
    </location>
</feature>
<feature type="compositionally biased region" description="Basic and acidic residues" evidence="1">
    <location>
        <begin position="266"/>
        <end position="276"/>
    </location>
</feature>
<name>A0A922MNK4_SPOEX</name>
<feature type="non-terminal residue" evidence="2">
    <location>
        <position position="1"/>
    </location>
</feature>
<feature type="region of interest" description="Disordered" evidence="1">
    <location>
        <begin position="1"/>
        <end position="276"/>
    </location>
</feature>
<dbReference type="Proteomes" id="UP000814243">
    <property type="component" value="Unassembled WGS sequence"/>
</dbReference>
<comment type="caution">
    <text evidence="2">The sequence shown here is derived from an EMBL/GenBank/DDBJ whole genome shotgun (WGS) entry which is preliminary data.</text>
</comment>